<reference evidence="2" key="2">
    <citation type="submission" date="2014-07" db="EMBL/GenBank/DDBJ databases">
        <authorList>
            <person name="Hull J."/>
        </authorList>
    </citation>
    <scope>NUCLEOTIDE SEQUENCE</scope>
</reference>
<feature type="compositionally biased region" description="Polar residues" evidence="1">
    <location>
        <begin position="92"/>
        <end position="101"/>
    </location>
</feature>
<dbReference type="EMBL" id="GBHO01044133">
    <property type="protein sequence ID" value="JAF99470.1"/>
    <property type="molecule type" value="Transcribed_RNA"/>
</dbReference>
<accession>A0A0A9VW99</accession>
<gene>
    <name evidence="2" type="primary">mnmG_6</name>
    <name evidence="2" type="ORF">CM83_18861</name>
</gene>
<sequence>MANTLSEKWNKPLSWMKTQMSVTRAVKPVHERFAEEHADISDGRWGSASIHSPVMEIDTPDAPLPPLTSRIDRKPSSSTTNPIKIPSDDPNKPSSSINAGK</sequence>
<evidence type="ECO:0000256" key="1">
    <source>
        <dbReference type="SAM" id="MobiDB-lite"/>
    </source>
</evidence>
<evidence type="ECO:0000313" key="2">
    <source>
        <dbReference type="EMBL" id="JAF99470.1"/>
    </source>
</evidence>
<reference evidence="2" key="1">
    <citation type="journal article" date="2014" name="PLoS ONE">
        <title>Transcriptome-Based Identification of ABC Transporters in the Western Tarnished Plant Bug Lygus hesperus.</title>
        <authorList>
            <person name="Hull J.J."/>
            <person name="Chaney K."/>
            <person name="Geib S.M."/>
            <person name="Fabrick J.A."/>
            <person name="Brent C.S."/>
            <person name="Walsh D."/>
            <person name="Lavine L.C."/>
        </authorList>
    </citation>
    <scope>NUCLEOTIDE SEQUENCE</scope>
</reference>
<protein>
    <submittedName>
        <fullName evidence="2">tRNA uridine 5-carboxymethylaminomethyl modification enzyme MnmG</fullName>
    </submittedName>
</protein>
<feature type="region of interest" description="Disordered" evidence="1">
    <location>
        <begin position="36"/>
        <end position="101"/>
    </location>
</feature>
<name>A0A0A9VW99_LYGHE</name>
<proteinExistence type="predicted"/>
<dbReference type="AlphaFoldDB" id="A0A0A9VW99"/>
<organism evidence="2">
    <name type="scientific">Lygus hesperus</name>
    <name type="common">Western plant bug</name>
    <dbReference type="NCBI Taxonomy" id="30085"/>
    <lineage>
        <taxon>Eukaryota</taxon>
        <taxon>Metazoa</taxon>
        <taxon>Ecdysozoa</taxon>
        <taxon>Arthropoda</taxon>
        <taxon>Hexapoda</taxon>
        <taxon>Insecta</taxon>
        <taxon>Pterygota</taxon>
        <taxon>Neoptera</taxon>
        <taxon>Paraneoptera</taxon>
        <taxon>Hemiptera</taxon>
        <taxon>Heteroptera</taxon>
        <taxon>Panheteroptera</taxon>
        <taxon>Cimicomorpha</taxon>
        <taxon>Miridae</taxon>
        <taxon>Mirini</taxon>
        <taxon>Lygus</taxon>
    </lineage>
</organism>